<feature type="transmembrane region" description="Helical" evidence="13">
    <location>
        <begin position="125"/>
        <end position="147"/>
    </location>
</feature>
<feature type="transmembrane region" description="Helical" evidence="13">
    <location>
        <begin position="262"/>
        <end position="284"/>
    </location>
</feature>
<feature type="transmembrane region" description="Helical" evidence="13">
    <location>
        <begin position="6"/>
        <end position="28"/>
    </location>
</feature>
<dbReference type="SUPFAM" id="SSF81321">
    <property type="entry name" value="Family A G protein-coupled receptor-like"/>
    <property type="match status" value="1"/>
</dbReference>
<comment type="subcellular location">
    <subcellularLocation>
        <location evidence="2 13">Cell membrane</location>
        <topology evidence="2 13">Multi-pass membrane protein</topology>
    </subcellularLocation>
</comment>
<dbReference type="GO" id="GO:0019236">
    <property type="term" value="P:response to pheromone"/>
    <property type="evidence" value="ECO:0007669"/>
    <property type="project" value="UniProtKB-KW"/>
</dbReference>
<evidence type="ECO:0000256" key="4">
    <source>
        <dbReference type="ARBA" id="ARBA00022475"/>
    </source>
</evidence>
<dbReference type="GO" id="GO:0007606">
    <property type="term" value="P:sensory perception of chemical stimulus"/>
    <property type="evidence" value="ECO:0007669"/>
    <property type="project" value="UniProtKB-ARBA"/>
</dbReference>
<dbReference type="Ensembl" id="ENSCLAT00000003606.1">
    <property type="protein sequence ID" value="ENSCLAP00000003532.1"/>
    <property type="gene ID" value="ENSCLAG00000002521.1"/>
</dbReference>
<keyword evidence="10 13" id="KW-0675">Receptor</keyword>
<reference evidence="15" key="2">
    <citation type="submission" date="2025-09" db="UniProtKB">
        <authorList>
            <consortium name="Ensembl"/>
        </authorList>
    </citation>
    <scope>IDENTIFICATION</scope>
</reference>
<keyword evidence="4 13" id="KW-1003">Cell membrane</keyword>
<evidence type="ECO:0000256" key="5">
    <source>
        <dbReference type="ARBA" id="ARBA00022507"/>
    </source>
</evidence>
<dbReference type="Pfam" id="PF03402">
    <property type="entry name" value="V1R"/>
    <property type="match status" value="1"/>
</dbReference>
<dbReference type="GO" id="GO:0005886">
    <property type="term" value="C:plasma membrane"/>
    <property type="evidence" value="ECO:0007669"/>
    <property type="project" value="UniProtKB-SubCell"/>
</dbReference>
<evidence type="ECO:0000256" key="6">
    <source>
        <dbReference type="ARBA" id="ARBA00022692"/>
    </source>
</evidence>
<dbReference type="FunFam" id="1.20.1070.10:FF:000033">
    <property type="entry name" value="Vomeronasal type-1 receptor"/>
    <property type="match status" value="1"/>
</dbReference>
<dbReference type="InterPro" id="IPR004072">
    <property type="entry name" value="Vmron_rcpt_1"/>
</dbReference>
<comment type="similarity">
    <text evidence="3 13">Belongs to the G-protein coupled receptor 1 family.</text>
</comment>
<evidence type="ECO:0000256" key="1">
    <source>
        <dbReference type="ARBA" id="ARBA00003878"/>
    </source>
</evidence>
<keyword evidence="16" id="KW-1185">Reference proteome</keyword>
<evidence type="ECO:0000259" key="14">
    <source>
        <dbReference type="PROSITE" id="PS50262"/>
    </source>
</evidence>
<keyword evidence="5 13" id="KW-0589">Pheromone response</keyword>
<evidence type="ECO:0000256" key="9">
    <source>
        <dbReference type="ARBA" id="ARBA00023136"/>
    </source>
</evidence>
<dbReference type="GeneTree" id="ENSGT01030000234553"/>
<accession>A0A8C2UUK9</accession>
<feature type="domain" description="G-protein coupled receptors family 1 profile" evidence="14">
    <location>
        <begin position="19"/>
        <end position="283"/>
    </location>
</feature>
<evidence type="ECO:0000256" key="13">
    <source>
        <dbReference type="RuleBase" id="RU364061"/>
    </source>
</evidence>
<dbReference type="InterPro" id="IPR017452">
    <property type="entry name" value="GPCR_Rhodpsn_7TM"/>
</dbReference>
<sequence>MHSIFRIIFFALIGPGIGGNALLFVKHVSLSIMGLQKKPVDLILIQLAFANVLTLCVARITERRSPFHSDNFLSDIGCKIVVYMERVAWGLSICTTCLLSMVQATTISPKTILWRKLKPQTTRQVLSCLLLCWIINLLLSSNLLHYITAVSSMNRSEVGVYAGPCYLLSSGQTVRWLFLSLMALRDVLFQGLMGWSSGHMAFRLYEHHQRVLYLHSSRLAVNSSPEIRATLNILILMACFLLFYLADFIFSFYIGSMVTRDFTILNIKIFLGLGYAVLSPFVLISKDVYQVTCWHSD</sequence>
<keyword evidence="12 13" id="KW-0807">Transducer</keyword>
<dbReference type="AlphaFoldDB" id="A0A8C2UUK9"/>
<evidence type="ECO:0000313" key="15">
    <source>
        <dbReference type="Ensembl" id="ENSCLAP00000003532.1"/>
    </source>
</evidence>
<comment type="function">
    <text evidence="1">Putative pheromone receptor.</text>
</comment>
<organism evidence="15 16">
    <name type="scientific">Chinchilla lanigera</name>
    <name type="common">Long-tailed chinchilla</name>
    <name type="synonym">Chinchilla villidera</name>
    <dbReference type="NCBI Taxonomy" id="34839"/>
    <lineage>
        <taxon>Eukaryota</taxon>
        <taxon>Metazoa</taxon>
        <taxon>Chordata</taxon>
        <taxon>Craniata</taxon>
        <taxon>Vertebrata</taxon>
        <taxon>Euteleostomi</taxon>
        <taxon>Mammalia</taxon>
        <taxon>Eutheria</taxon>
        <taxon>Euarchontoglires</taxon>
        <taxon>Glires</taxon>
        <taxon>Rodentia</taxon>
        <taxon>Hystricomorpha</taxon>
        <taxon>Chinchillidae</taxon>
        <taxon>Chinchilla</taxon>
    </lineage>
</organism>
<evidence type="ECO:0000256" key="10">
    <source>
        <dbReference type="ARBA" id="ARBA00023170"/>
    </source>
</evidence>
<dbReference type="Gene3D" id="1.20.1070.10">
    <property type="entry name" value="Rhodopsin 7-helix transmembrane proteins"/>
    <property type="match status" value="1"/>
</dbReference>
<protein>
    <recommendedName>
        <fullName evidence="13">Vomeronasal type-1 receptor</fullName>
    </recommendedName>
</protein>
<gene>
    <name evidence="15" type="primary">LOC102003850</name>
</gene>
<reference evidence="15" key="1">
    <citation type="submission" date="2025-08" db="UniProtKB">
        <authorList>
            <consortium name="Ensembl"/>
        </authorList>
    </citation>
    <scope>IDENTIFICATION</scope>
</reference>
<keyword evidence="7 13" id="KW-1133">Transmembrane helix</keyword>
<feature type="transmembrane region" description="Helical" evidence="13">
    <location>
        <begin position="233"/>
        <end position="256"/>
    </location>
</feature>
<evidence type="ECO:0000313" key="16">
    <source>
        <dbReference type="Proteomes" id="UP000694398"/>
    </source>
</evidence>
<feature type="transmembrane region" description="Helical" evidence="13">
    <location>
        <begin position="40"/>
        <end position="60"/>
    </location>
</feature>
<evidence type="ECO:0000256" key="8">
    <source>
        <dbReference type="ARBA" id="ARBA00023040"/>
    </source>
</evidence>
<evidence type="ECO:0000256" key="2">
    <source>
        <dbReference type="ARBA" id="ARBA00004651"/>
    </source>
</evidence>
<evidence type="ECO:0000256" key="7">
    <source>
        <dbReference type="ARBA" id="ARBA00022989"/>
    </source>
</evidence>
<dbReference type="PANTHER" id="PTHR24062">
    <property type="entry name" value="VOMERONASAL TYPE-1 RECEPTOR"/>
    <property type="match status" value="1"/>
</dbReference>
<dbReference type="PROSITE" id="PS50262">
    <property type="entry name" value="G_PROTEIN_RECEP_F1_2"/>
    <property type="match status" value="1"/>
</dbReference>
<dbReference type="Proteomes" id="UP000694398">
    <property type="component" value="Unassembled WGS sequence"/>
</dbReference>
<keyword evidence="11" id="KW-0325">Glycoprotein</keyword>
<name>A0A8C2UUK9_CHILA</name>
<dbReference type="OMA" id="MHSIFRI"/>
<evidence type="ECO:0000256" key="3">
    <source>
        <dbReference type="ARBA" id="ARBA00010663"/>
    </source>
</evidence>
<dbReference type="PRINTS" id="PR01534">
    <property type="entry name" value="VOMERONASL1R"/>
</dbReference>
<keyword evidence="6 13" id="KW-0812">Transmembrane</keyword>
<dbReference type="GO" id="GO:0016503">
    <property type="term" value="F:pheromone receptor activity"/>
    <property type="evidence" value="ECO:0007669"/>
    <property type="project" value="InterPro"/>
</dbReference>
<evidence type="ECO:0000256" key="11">
    <source>
        <dbReference type="ARBA" id="ARBA00023180"/>
    </source>
</evidence>
<evidence type="ECO:0000256" key="12">
    <source>
        <dbReference type="ARBA" id="ARBA00023224"/>
    </source>
</evidence>
<proteinExistence type="inferred from homology"/>
<keyword evidence="8 13" id="KW-0297">G-protein coupled receptor</keyword>
<keyword evidence="9 13" id="KW-0472">Membrane</keyword>